<dbReference type="SUPFAM" id="SSF101941">
    <property type="entry name" value="NAC domain"/>
    <property type="match status" value="1"/>
</dbReference>
<protein>
    <submittedName>
        <fullName evidence="7">NAC domain-containing 30</fullName>
    </submittedName>
</protein>
<evidence type="ECO:0000256" key="2">
    <source>
        <dbReference type="ARBA" id="ARBA00023015"/>
    </source>
</evidence>
<dbReference type="Proteomes" id="UP000594638">
    <property type="component" value="Unassembled WGS sequence"/>
</dbReference>
<dbReference type="InterPro" id="IPR003441">
    <property type="entry name" value="NAC-dom"/>
</dbReference>
<evidence type="ECO:0000259" key="6">
    <source>
        <dbReference type="PROSITE" id="PS51005"/>
    </source>
</evidence>
<dbReference type="Pfam" id="PF02365">
    <property type="entry name" value="NAM"/>
    <property type="match status" value="1"/>
</dbReference>
<dbReference type="FunFam" id="2.170.150.80:FF:000002">
    <property type="entry name" value="Nac domain-containing protein 86"/>
    <property type="match status" value="1"/>
</dbReference>
<gene>
    <name evidence="7" type="ORF">OLEA9_A085572</name>
</gene>
<name>A0A8S0S9P5_OLEEU</name>
<dbReference type="OrthoDB" id="1922833at2759"/>
<dbReference type="GO" id="GO:0006355">
    <property type="term" value="P:regulation of DNA-templated transcription"/>
    <property type="evidence" value="ECO:0007669"/>
    <property type="project" value="InterPro"/>
</dbReference>
<dbReference type="Gene3D" id="2.170.150.80">
    <property type="entry name" value="NAC domain"/>
    <property type="match status" value="1"/>
</dbReference>
<keyword evidence="2" id="KW-0805">Transcription regulation</keyword>
<keyword evidence="4" id="KW-0804">Transcription</keyword>
<reference evidence="7 8" key="1">
    <citation type="submission" date="2019-12" db="EMBL/GenBank/DDBJ databases">
        <authorList>
            <person name="Alioto T."/>
            <person name="Alioto T."/>
            <person name="Gomez Garrido J."/>
        </authorList>
    </citation>
    <scope>NUCLEOTIDE SEQUENCE [LARGE SCALE GENOMIC DNA]</scope>
</reference>
<dbReference type="GO" id="GO:0005634">
    <property type="term" value="C:nucleus"/>
    <property type="evidence" value="ECO:0007669"/>
    <property type="project" value="UniProtKB-SubCell"/>
</dbReference>
<dbReference type="InterPro" id="IPR036093">
    <property type="entry name" value="NAC_dom_sf"/>
</dbReference>
<accession>A0A8S0S9P5</accession>
<dbReference type="Gramene" id="OE9A085572T1">
    <property type="protein sequence ID" value="OE9A085572C1"/>
    <property type="gene ID" value="OE9A085572"/>
</dbReference>
<evidence type="ECO:0000313" key="7">
    <source>
        <dbReference type="EMBL" id="CAA2988283.1"/>
    </source>
</evidence>
<comment type="caution">
    <text evidence="7">The sequence shown here is derived from an EMBL/GenBank/DDBJ whole genome shotgun (WGS) entry which is preliminary data.</text>
</comment>
<keyword evidence="3" id="KW-0238">DNA-binding</keyword>
<proteinExistence type="predicted"/>
<dbReference type="PANTHER" id="PTHR31744">
    <property type="entry name" value="PROTEIN CUP-SHAPED COTYLEDON 2-RELATED"/>
    <property type="match status" value="1"/>
</dbReference>
<evidence type="ECO:0000256" key="1">
    <source>
        <dbReference type="ARBA" id="ARBA00004123"/>
    </source>
</evidence>
<feature type="domain" description="NAC" evidence="6">
    <location>
        <begin position="7"/>
        <end position="156"/>
    </location>
</feature>
<dbReference type="PANTHER" id="PTHR31744:SF211">
    <property type="entry name" value="OS04G0691300 PROTEIN"/>
    <property type="match status" value="1"/>
</dbReference>
<sequence length="363" mass="42277">MEMDSCVPPGFRFHPTEEELVGYYLKRKINFQKIDLDVIIEIDLYRMEPWDIQGSCKLGYEEQTEWYFFSHKDRKYPTGTRTNRATAAGFWKATGRDKAVVSKDRTIGMRKTLVFYKGRAPNGRRTDWIMHEYRLQNSENGPPQEEGWVVCRAFKKPTPSQKQGFETWNNSYYERSYRPPSYPSTPNEIHTFDPTYNQGTKFHPSPFAADQQLIISNHTSFEYQRIELPKPDSPSISATKESFEHNAIVCSEDTGDDKRNYDNQYSVWKNFDKLLAPQVIDDSPSSAYQRVELPKLDCPSKKECFGHNATGFSEDIGDKKKKYDNQFDKFLASQVSDEPSSYAYTNLQPLVPQNEDLEWFPDL</sequence>
<evidence type="ECO:0000313" key="8">
    <source>
        <dbReference type="Proteomes" id="UP000594638"/>
    </source>
</evidence>
<keyword evidence="8" id="KW-1185">Reference proteome</keyword>
<dbReference type="AlphaFoldDB" id="A0A8S0S9P5"/>
<comment type="subcellular location">
    <subcellularLocation>
        <location evidence="1">Nucleus</location>
    </subcellularLocation>
</comment>
<organism evidence="7 8">
    <name type="scientific">Olea europaea subsp. europaea</name>
    <dbReference type="NCBI Taxonomy" id="158383"/>
    <lineage>
        <taxon>Eukaryota</taxon>
        <taxon>Viridiplantae</taxon>
        <taxon>Streptophyta</taxon>
        <taxon>Embryophyta</taxon>
        <taxon>Tracheophyta</taxon>
        <taxon>Spermatophyta</taxon>
        <taxon>Magnoliopsida</taxon>
        <taxon>eudicotyledons</taxon>
        <taxon>Gunneridae</taxon>
        <taxon>Pentapetalae</taxon>
        <taxon>asterids</taxon>
        <taxon>lamiids</taxon>
        <taxon>Lamiales</taxon>
        <taxon>Oleaceae</taxon>
        <taxon>Oleeae</taxon>
        <taxon>Olea</taxon>
    </lineage>
</organism>
<dbReference type="EMBL" id="CACTIH010003982">
    <property type="protein sequence ID" value="CAA2988283.1"/>
    <property type="molecule type" value="Genomic_DNA"/>
</dbReference>
<evidence type="ECO:0000256" key="3">
    <source>
        <dbReference type="ARBA" id="ARBA00023125"/>
    </source>
</evidence>
<evidence type="ECO:0000256" key="4">
    <source>
        <dbReference type="ARBA" id="ARBA00023163"/>
    </source>
</evidence>
<keyword evidence="5" id="KW-0539">Nucleus</keyword>
<dbReference type="GO" id="GO:0003677">
    <property type="term" value="F:DNA binding"/>
    <property type="evidence" value="ECO:0007669"/>
    <property type="project" value="UniProtKB-KW"/>
</dbReference>
<evidence type="ECO:0000256" key="5">
    <source>
        <dbReference type="ARBA" id="ARBA00023242"/>
    </source>
</evidence>
<dbReference type="PROSITE" id="PS51005">
    <property type="entry name" value="NAC"/>
    <property type="match status" value="1"/>
</dbReference>